<proteinExistence type="predicted"/>
<dbReference type="EMBL" id="UOES01000184">
    <property type="protein sequence ID" value="VAW27129.1"/>
    <property type="molecule type" value="Genomic_DNA"/>
</dbReference>
<evidence type="ECO:0000259" key="2">
    <source>
        <dbReference type="PROSITE" id="PS50110"/>
    </source>
</evidence>
<protein>
    <recommendedName>
        <fullName evidence="2">Response regulatory domain-containing protein</fullName>
    </recommendedName>
</protein>
<dbReference type="InterPro" id="IPR011006">
    <property type="entry name" value="CheY-like_superfamily"/>
</dbReference>
<dbReference type="SUPFAM" id="SSF52172">
    <property type="entry name" value="CheY-like"/>
    <property type="match status" value="1"/>
</dbReference>
<dbReference type="InterPro" id="IPR001789">
    <property type="entry name" value="Sig_transdc_resp-reg_receiver"/>
</dbReference>
<dbReference type="AlphaFoldDB" id="A0A3B0UR81"/>
<dbReference type="Gene3D" id="3.40.50.2300">
    <property type="match status" value="1"/>
</dbReference>
<keyword evidence="1" id="KW-0597">Phosphoprotein</keyword>
<dbReference type="PANTHER" id="PTHR44591:SF3">
    <property type="entry name" value="RESPONSE REGULATORY DOMAIN-CONTAINING PROTEIN"/>
    <property type="match status" value="1"/>
</dbReference>
<dbReference type="SMART" id="SM00448">
    <property type="entry name" value="REC"/>
    <property type="match status" value="1"/>
</dbReference>
<gene>
    <name evidence="3" type="ORF">MNBD_BACTEROID06-536</name>
</gene>
<dbReference type="PANTHER" id="PTHR44591">
    <property type="entry name" value="STRESS RESPONSE REGULATOR PROTEIN 1"/>
    <property type="match status" value="1"/>
</dbReference>
<sequence length="128" mass="14702">MSKKIFIVEDDLEYAEFIKAKLRRKYKIYSFSNAEDCQISLKSITPDVLVLDYYLPGMSGIDLYEKVKEGLPDTTKVVILSSMDDGKLVLDFIKKGIRDYIVKDENVIESLVAIIEGEEDKYLDSLFD</sequence>
<dbReference type="Pfam" id="PF00072">
    <property type="entry name" value="Response_reg"/>
    <property type="match status" value="1"/>
</dbReference>
<reference evidence="3" key="1">
    <citation type="submission" date="2018-06" db="EMBL/GenBank/DDBJ databases">
        <authorList>
            <person name="Zhirakovskaya E."/>
        </authorList>
    </citation>
    <scope>NUCLEOTIDE SEQUENCE</scope>
</reference>
<dbReference type="GO" id="GO:0000160">
    <property type="term" value="P:phosphorelay signal transduction system"/>
    <property type="evidence" value="ECO:0007669"/>
    <property type="project" value="InterPro"/>
</dbReference>
<dbReference type="CDD" id="cd00156">
    <property type="entry name" value="REC"/>
    <property type="match status" value="1"/>
</dbReference>
<evidence type="ECO:0000256" key="1">
    <source>
        <dbReference type="ARBA" id="ARBA00022553"/>
    </source>
</evidence>
<name>A0A3B0UR81_9ZZZZ</name>
<dbReference type="InterPro" id="IPR050595">
    <property type="entry name" value="Bact_response_regulator"/>
</dbReference>
<dbReference type="PROSITE" id="PS50110">
    <property type="entry name" value="RESPONSE_REGULATORY"/>
    <property type="match status" value="1"/>
</dbReference>
<evidence type="ECO:0000313" key="3">
    <source>
        <dbReference type="EMBL" id="VAW27129.1"/>
    </source>
</evidence>
<accession>A0A3B0UR81</accession>
<organism evidence="3">
    <name type="scientific">hydrothermal vent metagenome</name>
    <dbReference type="NCBI Taxonomy" id="652676"/>
    <lineage>
        <taxon>unclassified sequences</taxon>
        <taxon>metagenomes</taxon>
        <taxon>ecological metagenomes</taxon>
    </lineage>
</organism>
<feature type="domain" description="Response regulatory" evidence="2">
    <location>
        <begin position="4"/>
        <end position="118"/>
    </location>
</feature>